<proteinExistence type="predicted"/>
<sequence>MDSKNVGEDGGLPDATNGLSSAPTLDQVYAAIMSQKRKAQELPPVPAALPEPVLRLRSGIGASVRNNTLEQLLLQGLTGGQEDGSLSIMRSNTMESILRDTLSGGRELQDLLLEWNHSMPEEKLVEGLASDMQAIDAAPPDVQAMRRTFTLERILSGAESDLAGMLRANHQQQQQQQQQHFPIVQLVRQHSGAAAAASAAAGTCGDSGSEGQGGHGDAAALAMRLGAGGGSAGCRPTDRLPAPQRQESLHRLAASSGPSQQLRPPSTGSAAAMGPPQPHSRTVVGNGGYGGGGGGGGGPGSGLLRAAHGSGRYGAAAAAALATAEDESLQQRSPKRHKVHHHLKAEGPLGAAPERTWSQSLLDLAKAAAALDGQDLDQEDAAGGGGGDNAIKSGLRAPESVIAEEMQHASQQRQGVEVSVGLQQDVYHPMAVSERKVEAVTAADAQDGDRGR</sequence>
<dbReference type="Proteomes" id="UP001165090">
    <property type="component" value="Unassembled WGS sequence"/>
</dbReference>
<dbReference type="EMBL" id="BSDZ01000009">
    <property type="protein sequence ID" value="GLI61081.1"/>
    <property type="molecule type" value="Genomic_DNA"/>
</dbReference>
<gene>
    <name evidence="2" type="ORF">VaNZ11_003348</name>
</gene>
<reference evidence="2 3" key="1">
    <citation type="journal article" date="2023" name="IScience">
        <title>Expanded male sex-determining region conserved during the evolution of homothallism in the green alga Volvox.</title>
        <authorList>
            <person name="Yamamoto K."/>
            <person name="Matsuzaki R."/>
            <person name="Mahakham W."/>
            <person name="Heman W."/>
            <person name="Sekimoto H."/>
            <person name="Kawachi M."/>
            <person name="Minakuchi Y."/>
            <person name="Toyoda A."/>
            <person name="Nozaki H."/>
        </authorList>
    </citation>
    <scope>NUCLEOTIDE SEQUENCE [LARGE SCALE GENOMIC DNA]</scope>
    <source>
        <strain evidence="2 3">NIES-4468</strain>
    </source>
</reference>
<feature type="compositionally biased region" description="Polar residues" evidence="1">
    <location>
        <begin position="256"/>
        <end position="269"/>
    </location>
</feature>
<feature type="non-terminal residue" evidence="2">
    <location>
        <position position="452"/>
    </location>
</feature>
<evidence type="ECO:0000256" key="1">
    <source>
        <dbReference type="SAM" id="MobiDB-lite"/>
    </source>
</evidence>
<accession>A0ABQ5RTZ4</accession>
<comment type="caution">
    <text evidence="2">The sequence shown here is derived from an EMBL/GenBank/DDBJ whole genome shotgun (WGS) entry which is preliminary data.</text>
</comment>
<evidence type="ECO:0000313" key="2">
    <source>
        <dbReference type="EMBL" id="GLI61081.1"/>
    </source>
</evidence>
<feature type="region of interest" description="Disordered" evidence="1">
    <location>
        <begin position="250"/>
        <end position="292"/>
    </location>
</feature>
<evidence type="ECO:0000313" key="3">
    <source>
        <dbReference type="Proteomes" id="UP001165090"/>
    </source>
</evidence>
<keyword evidence="3" id="KW-1185">Reference proteome</keyword>
<protein>
    <submittedName>
        <fullName evidence="2">Uncharacterized protein</fullName>
    </submittedName>
</protein>
<organism evidence="2 3">
    <name type="scientific">Volvox africanus</name>
    <dbReference type="NCBI Taxonomy" id="51714"/>
    <lineage>
        <taxon>Eukaryota</taxon>
        <taxon>Viridiplantae</taxon>
        <taxon>Chlorophyta</taxon>
        <taxon>core chlorophytes</taxon>
        <taxon>Chlorophyceae</taxon>
        <taxon>CS clade</taxon>
        <taxon>Chlamydomonadales</taxon>
        <taxon>Volvocaceae</taxon>
        <taxon>Volvox</taxon>
    </lineage>
</organism>
<name>A0ABQ5RTZ4_9CHLO</name>
<feature type="region of interest" description="Disordered" evidence="1">
    <location>
        <begin position="1"/>
        <end position="20"/>
    </location>
</feature>